<evidence type="ECO:0000259" key="9">
    <source>
        <dbReference type="PROSITE" id="PS50268"/>
    </source>
</evidence>
<dbReference type="InterPro" id="IPR050174">
    <property type="entry name" value="Protocadherin/Cadherin-CA"/>
</dbReference>
<comment type="subcellular location">
    <subcellularLocation>
        <location evidence="1">Membrane</location>
        <topology evidence="1">Single-pass membrane protein</topology>
    </subcellularLocation>
</comment>
<accession>V3UYQ2</accession>
<dbReference type="PRINTS" id="PR00205">
    <property type="entry name" value="CADHERIN"/>
</dbReference>
<dbReference type="HOGENOM" id="CLU_508639_0_0_1"/>
<dbReference type="Gene3D" id="2.60.40.60">
    <property type="entry name" value="Cadherins"/>
    <property type="match status" value="5"/>
</dbReference>
<dbReference type="PROSITE" id="PS00232">
    <property type="entry name" value="CADHERIN_1"/>
    <property type="match status" value="2"/>
</dbReference>
<dbReference type="EMBL" id="KB095811">
    <property type="protein sequence ID" value="ESO11956.1"/>
    <property type="molecule type" value="Genomic_DNA"/>
</dbReference>
<keyword evidence="4 8" id="KW-0106">Calcium</keyword>
<dbReference type="PANTHER" id="PTHR24028:SF146">
    <property type="entry name" value="CADHERIN 96CB, ISOFORM D-RELATED"/>
    <property type="match status" value="1"/>
</dbReference>
<dbReference type="SMART" id="SM00112">
    <property type="entry name" value="CA"/>
    <property type="match status" value="4"/>
</dbReference>
<feature type="domain" description="Cadherin" evidence="9">
    <location>
        <begin position="366"/>
        <end position="473"/>
    </location>
</feature>
<protein>
    <recommendedName>
        <fullName evidence="9">Cadherin domain-containing protein</fullName>
    </recommendedName>
</protein>
<evidence type="ECO:0000256" key="6">
    <source>
        <dbReference type="ARBA" id="ARBA00023136"/>
    </source>
</evidence>
<evidence type="ECO:0000256" key="5">
    <source>
        <dbReference type="ARBA" id="ARBA00022989"/>
    </source>
</evidence>
<dbReference type="OrthoDB" id="6252479at2759"/>
<dbReference type="Pfam" id="PF00028">
    <property type="entry name" value="Cadherin"/>
    <property type="match status" value="2"/>
</dbReference>
<feature type="non-terminal residue" evidence="10">
    <location>
        <position position="536"/>
    </location>
</feature>
<evidence type="ECO:0000256" key="4">
    <source>
        <dbReference type="ARBA" id="ARBA00022837"/>
    </source>
</evidence>
<dbReference type="PANTHER" id="PTHR24028">
    <property type="entry name" value="CADHERIN-87A"/>
    <property type="match status" value="1"/>
</dbReference>
<feature type="domain" description="Cadherin" evidence="9">
    <location>
        <begin position="1"/>
        <end position="49"/>
    </location>
</feature>
<dbReference type="InterPro" id="IPR002126">
    <property type="entry name" value="Cadherin-like_dom"/>
</dbReference>
<dbReference type="GeneID" id="20196154"/>
<dbReference type="InterPro" id="IPR015919">
    <property type="entry name" value="Cadherin-like_sf"/>
</dbReference>
<keyword evidence="6" id="KW-0472">Membrane</keyword>
<dbReference type="PROSITE" id="PS50268">
    <property type="entry name" value="CADHERIN_2"/>
    <property type="match status" value="4"/>
</dbReference>
<evidence type="ECO:0000256" key="7">
    <source>
        <dbReference type="ARBA" id="ARBA00023180"/>
    </source>
</evidence>
<keyword evidence="2" id="KW-0812">Transmembrane</keyword>
<evidence type="ECO:0000256" key="1">
    <source>
        <dbReference type="ARBA" id="ARBA00004167"/>
    </source>
</evidence>
<gene>
    <name evidence="10" type="ORF">HELRODRAFT_131165</name>
</gene>
<evidence type="ECO:0000256" key="2">
    <source>
        <dbReference type="ARBA" id="ARBA00022692"/>
    </source>
</evidence>
<feature type="domain" description="Cadherin" evidence="9">
    <location>
        <begin position="66"/>
        <end position="157"/>
    </location>
</feature>
<feature type="domain" description="Cadherin" evidence="9">
    <location>
        <begin position="263"/>
        <end position="365"/>
    </location>
</feature>
<evidence type="ECO:0000256" key="8">
    <source>
        <dbReference type="PROSITE-ProRule" id="PRU00043"/>
    </source>
</evidence>
<feature type="non-terminal residue" evidence="10">
    <location>
        <position position="1"/>
    </location>
</feature>
<dbReference type="InterPro" id="IPR020894">
    <property type="entry name" value="Cadherin_CS"/>
</dbReference>
<keyword evidence="5" id="KW-1133">Transmembrane helix</keyword>
<name>V3UYQ2_HELRO</name>
<dbReference type="SUPFAM" id="SSF49313">
    <property type="entry name" value="Cadherin-like"/>
    <property type="match status" value="5"/>
</dbReference>
<dbReference type="RefSeq" id="XP_009008676.1">
    <property type="nucleotide sequence ID" value="XM_009010428.1"/>
</dbReference>
<evidence type="ECO:0000256" key="3">
    <source>
        <dbReference type="ARBA" id="ARBA00022737"/>
    </source>
</evidence>
<reference evidence="10" key="1">
    <citation type="journal article" date="2013" name="Nature">
        <title>Insights into bilaterian evolution from three spiralian genomes.</title>
        <authorList>
            <person name="Simakov O."/>
            <person name="Marletaz F."/>
            <person name="Cho S.J."/>
            <person name="Edsinger-Gonzales E."/>
            <person name="Havlak P."/>
            <person name="Hellsten U."/>
            <person name="Kuo D.H."/>
            <person name="Larsson T."/>
            <person name="Lv J."/>
            <person name="Arendt D."/>
            <person name="Savage R."/>
            <person name="Osoegawa K."/>
            <person name="de Jong P."/>
            <person name="Grimwood J."/>
            <person name="Chapman J.A."/>
            <person name="Shapiro H."/>
            <person name="Aerts A."/>
            <person name="Otillar R.P."/>
            <person name="Terry A.Y."/>
            <person name="Boore J.L."/>
            <person name="Grigoriev I.V."/>
            <person name="Lindberg D.R."/>
            <person name="Seaver E.C."/>
            <person name="Weisblat D.A."/>
            <person name="Putnam N.H."/>
            <person name="Rokhsar D.S."/>
        </authorList>
    </citation>
    <scope>NUCLEOTIDE SEQUENCE</scope>
</reference>
<evidence type="ECO:0000313" key="10">
    <source>
        <dbReference type="EMBL" id="ESO11956.1"/>
    </source>
</evidence>
<keyword evidence="7" id="KW-0325">Glycoprotein</keyword>
<dbReference type="eggNOG" id="ENOG502QPMK">
    <property type="taxonomic scope" value="Eukaryota"/>
</dbReference>
<proteinExistence type="predicted"/>
<dbReference type="CDD" id="cd11304">
    <property type="entry name" value="Cadherin_repeat"/>
    <property type="match status" value="5"/>
</dbReference>
<sequence length="536" mass="60686">LVLKQKLDREFQDRFELFARVIDKDLSNSSSTLQIHIKVLDANDNNPVFEKSFYIFDLFMPRESKITLGSVKATDMDLGKNGQVVYQIVSINKYHAQFMTVDKTSGLLELFVTDWCKFPSSHVRLNVSATDGGMEPLQDLAIVNINITKFNCYEPEIKIGDTSVKGVIKISPGIEANGFISFINVYDEDGDDVSCSVDSKYLNLLSVYKNIFKLILMIDAVNIYEDEIFFNILCFDNGKPSMNASKNFTIVFDSQNYNAPVFLSEDYNFYVQENNDTPVFIGSVRALDIDRGKNGEIEYFLLNENNILSVGKDSGDLFLLKSLDYEVNQLFEFLVIACDRGEPNLTSNVSVFVNVVNTNDRAPMFDRQISKMSVYENSPKHTFVGHLSIHNDDLKPFDEVFFVVDNESSTLFNKHFYLDNVTRSITTKLMIDRETISSFVFKISVYDAHTNVSISSTELFITILDVNDNVPIILKPDSTSAVLEISKFLPPASMVTQIVAVDHDSSMNGQILYLLNHTSKYSSMFSLNNQTGELYL</sequence>
<organism evidence="10">
    <name type="scientific">Helobdella robusta</name>
    <name type="common">Californian leech</name>
    <dbReference type="NCBI Taxonomy" id="6412"/>
    <lineage>
        <taxon>Eukaryota</taxon>
        <taxon>Metazoa</taxon>
        <taxon>Spiralia</taxon>
        <taxon>Lophotrochozoa</taxon>
        <taxon>Annelida</taxon>
        <taxon>Clitellata</taxon>
        <taxon>Hirudinea</taxon>
        <taxon>Rhynchobdellida</taxon>
        <taxon>Glossiphoniidae</taxon>
        <taxon>Helobdella</taxon>
    </lineage>
</organism>
<keyword evidence="3" id="KW-0677">Repeat</keyword>